<reference evidence="2 3" key="1">
    <citation type="submission" date="2020-10" db="EMBL/GenBank/DDBJ databases">
        <title>Ca. Dormibacterota MAGs.</title>
        <authorList>
            <person name="Montgomery K."/>
        </authorList>
    </citation>
    <scope>NUCLEOTIDE SEQUENCE [LARGE SCALE GENOMIC DNA]</scope>
    <source>
        <strain evidence="2">Mitchell_Peninsula_5</strain>
    </source>
</reference>
<dbReference type="GO" id="GO:0032259">
    <property type="term" value="P:methylation"/>
    <property type="evidence" value="ECO:0007669"/>
    <property type="project" value="UniProtKB-KW"/>
</dbReference>
<evidence type="ECO:0000313" key="2">
    <source>
        <dbReference type="EMBL" id="MBJ7609778.1"/>
    </source>
</evidence>
<dbReference type="Gene3D" id="3.40.50.150">
    <property type="entry name" value="Vaccinia Virus protein VP39"/>
    <property type="match status" value="1"/>
</dbReference>
<dbReference type="CDD" id="cd02440">
    <property type="entry name" value="AdoMet_MTases"/>
    <property type="match status" value="1"/>
</dbReference>
<dbReference type="Proteomes" id="UP000614410">
    <property type="component" value="Unassembled WGS sequence"/>
</dbReference>
<evidence type="ECO:0000313" key="3">
    <source>
        <dbReference type="Proteomes" id="UP000614410"/>
    </source>
</evidence>
<comment type="caution">
    <text evidence="2">The sequence shown here is derived from an EMBL/GenBank/DDBJ whole genome shotgun (WGS) entry which is preliminary data.</text>
</comment>
<gene>
    <name evidence="2" type="ORF">JF887_10190</name>
</gene>
<keyword evidence="2" id="KW-0808">Transferase</keyword>
<evidence type="ECO:0000259" key="1">
    <source>
        <dbReference type="Pfam" id="PF13649"/>
    </source>
</evidence>
<dbReference type="AlphaFoldDB" id="A0A934KED3"/>
<dbReference type="GO" id="GO:0008168">
    <property type="term" value="F:methyltransferase activity"/>
    <property type="evidence" value="ECO:0007669"/>
    <property type="project" value="UniProtKB-KW"/>
</dbReference>
<name>A0A934KED3_9BACT</name>
<keyword evidence="2" id="KW-0489">Methyltransferase</keyword>
<proteinExistence type="predicted"/>
<dbReference type="Pfam" id="PF13649">
    <property type="entry name" value="Methyltransf_25"/>
    <property type="match status" value="1"/>
</dbReference>
<organism evidence="2 3">
    <name type="scientific">Candidatus Amunia macphersoniae</name>
    <dbReference type="NCBI Taxonomy" id="3127014"/>
    <lineage>
        <taxon>Bacteria</taxon>
        <taxon>Bacillati</taxon>
        <taxon>Candidatus Dormiibacterota</taxon>
        <taxon>Candidatus Dormibacteria</taxon>
        <taxon>Candidatus Aeolococcales</taxon>
        <taxon>Candidatus Aeolococcaceae</taxon>
        <taxon>Candidatus Amunia</taxon>
    </lineage>
</organism>
<accession>A0A934KED3</accession>
<dbReference type="InterPro" id="IPR041698">
    <property type="entry name" value="Methyltransf_25"/>
</dbReference>
<sequence>MVDAEYAQRLAQEVDRYRTVSDVHDLPDIFHYWAERYLMPKLHAVGIQSLDDFYSEPVLDFCRENSSDTIRVASLGSGNGDTEARLAQRVLAAGQQNFEVTCVEINASMQARAFENARGVGAEQRLRFDARDLNSWTADCRYHVVMASHSLHHVVELEHLFREVRSSLVDDGYFLVNDMVGRNGHQRWPEALSLIQLLWRSAPARYKYNRQLLVLDDEYVNRDYSMEGFEGIRAQDVLPLLLRTFFPDRFISFGNLTSVLTDRGYGHNFDPNSDEDRAFIDRVAQLDDLAIDLGVIKPTQLIASFRTKPVEPRFFGNRAPDFSVRDPDVEVALDSEWTRLQADLAGVRAEHARMLSSKSWRYTLPMRALLVASKRAYGRLNRVARRH</sequence>
<dbReference type="EMBL" id="JAEKNN010000051">
    <property type="protein sequence ID" value="MBJ7609778.1"/>
    <property type="molecule type" value="Genomic_DNA"/>
</dbReference>
<protein>
    <submittedName>
        <fullName evidence="2">Class I SAM-dependent methyltransferase</fullName>
    </submittedName>
</protein>
<dbReference type="SUPFAM" id="SSF53335">
    <property type="entry name" value="S-adenosyl-L-methionine-dependent methyltransferases"/>
    <property type="match status" value="1"/>
</dbReference>
<dbReference type="InterPro" id="IPR029063">
    <property type="entry name" value="SAM-dependent_MTases_sf"/>
</dbReference>
<feature type="domain" description="Methyltransferase" evidence="1">
    <location>
        <begin position="72"/>
        <end position="172"/>
    </location>
</feature>